<dbReference type="EC" id="2.1.1.195" evidence="5"/>
<dbReference type="Pfam" id="PF01888">
    <property type="entry name" value="CbiD"/>
    <property type="match status" value="1"/>
</dbReference>
<dbReference type="Proteomes" id="UP000002012">
    <property type="component" value="Chromosome"/>
</dbReference>
<evidence type="ECO:0000313" key="7">
    <source>
        <dbReference type="Proteomes" id="UP000002012"/>
    </source>
</evidence>
<dbReference type="PANTHER" id="PTHR35863:SF1">
    <property type="entry name" value="COBALT-PRECORRIN-5B C(1)-METHYLTRANSFERASE"/>
    <property type="match status" value="1"/>
</dbReference>
<comment type="similarity">
    <text evidence="5">Belongs to the CbiD family.</text>
</comment>
<evidence type="ECO:0000313" key="6">
    <source>
        <dbReference type="EMBL" id="ADD66968.1"/>
    </source>
</evidence>
<dbReference type="PIRSF" id="PIRSF026782">
    <property type="entry name" value="CbiD"/>
    <property type="match status" value="1"/>
</dbReference>
<dbReference type="AlphaFoldDB" id="D4H1Z1"/>
<dbReference type="EMBL" id="CP001968">
    <property type="protein sequence ID" value="ADD66968.1"/>
    <property type="molecule type" value="Genomic_DNA"/>
</dbReference>
<comment type="catalytic activity">
    <reaction evidence="5">
        <text>Co-precorrin-5B + S-adenosyl-L-methionine = Co-precorrin-6A + S-adenosyl-L-homocysteine</text>
        <dbReference type="Rhea" id="RHEA:26285"/>
        <dbReference type="ChEBI" id="CHEBI:57856"/>
        <dbReference type="ChEBI" id="CHEBI:59789"/>
        <dbReference type="ChEBI" id="CHEBI:60063"/>
        <dbReference type="ChEBI" id="CHEBI:60064"/>
        <dbReference type="EC" id="2.1.1.195"/>
    </reaction>
</comment>
<evidence type="ECO:0000256" key="4">
    <source>
        <dbReference type="ARBA" id="ARBA00022691"/>
    </source>
</evidence>
<dbReference type="NCBIfam" id="TIGR00312">
    <property type="entry name" value="cbiD"/>
    <property type="match status" value="1"/>
</dbReference>
<reference evidence="6 7" key="1">
    <citation type="journal article" date="2010" name="Stand. Genomic Sci.">
        <title>Complete genome sequence of Denitrovibrio acetiphilus type strain (N2460).</title>
        <authorList>
            <person name="Kiss H."/>
            <person name="Lang E."/>
            <person name="Lapidus A."/>
            <person name="Copeland A."/>
            <person name="Nolan M."/>
            <person name="Glavina Del Rio T."/>
            <person name="Chen F."/>
            <person name="Lucas S."/>
            <person name="Tice H."/>
            <person name="Cheng J.F."/>
            <person name="Han C."/>
            <person name="Goodwin L."/>
            <person name="Pitluck S."/>
            <person name="Liolios K."/>
            <person name="Pati A."/>
            <person name="Ivanova N."/>
            <person name="Mavromatis K."/>
            <person name="Chen A."/>
            <person name="Palaniappan K."/>
            <person name="Land M."/>
            <person name="Hauser L."/>
            <person name="Chang Y.J."/>
            <person name="Jeffries C.D."/>
            <person name="Detter J.C."/>
            <person name="Brettin T."/>
            <person name="Spring S."/>
            <person name="Rohde M."/>
            <person name="Goker M."/>
            <person name="Woyke T."/>
            <person name="Bristow J."/>
            <person name="Eisen J.A."/>
            <person name="Markowitz V."/>
            <person name="Hugenholtz P."/>
            <person name="Kyrpides N.C."/>
            <person name="Klenk H.P."/>
        </authorList>
    </citation>
    <scope>NUCLEOTIDE SEQUENCE [LARGE SCALE GENOMIC DNA]</scope>
    <source>
        <strain evidence="7">DSM 12809 / NBRC 114555 / N2460</strain>
    </source>
</reference>
<dbReference type="RefSeq" id="WP_013009516.1">
    <property type="nucleotide sequence ID" value="NC_013943.1"/>
</dbReference>
<organism evidence="6 7">
    <name type="scientific">Denitrovibrio acetiphilus (strain DSM 12809 / NBRC 114555 / N2460)</name>
    <dbReference type="NCBI Taxonomy" id="522772"/>
    <lineage>
        <taxon>Bacteria</taxon>
        <taxon>Pseudomonadati</taxon>
        <taxon>Deferribacterota</taxon>
        <taxon>Deferribacteres</taxon>
        <taxon>Deferribacterales</taxon>
        <taxon>Geovibrionaceae</taxon>
        <taxon>Denitrovibrio</taxon>
    </lineage>
</organism>
<evidence type="ECO:0000256" key="1">
    <source>
        <dbReference type="ARBA" id="ARBA00022573"/>
    </source>
</evidence>
<dbReference type="OrthoDB" id="6439987at2"/>
<dbReference type="HAMAP" id="MF_00787">
    <property type="entry name" value="CbiD"/>
    <property type="match status" value="1"/>
</dbReference>
<dbReference type="eggNOG" id="COG1903">
    <property type="taxonomic scope" value="Bacteria"/>
</dbReference>
<comment type="pathway">
    <text evidence="5">Cofactor biosynthesis; adenosylcobalamin biosynthesis; cob(II)yrinate a,c-diamide from sirohydrochlorin (anaerobic route): step 6/10.</text>
</comment>
<dbReference type="InterPro" id="IPR036074">
    <property type="entry name" value="CbiD_sf"/>
</dbReference>
<evidence type="ECO:0000256" key="3">
    <source>
        <dbReference type="ARBA" id="ARBA00022679"/>
    </source>
</evidence>
<keyword evidence="7" id="KW-1185">Reference proteome</keyword>
<dbReference type="SUPFAM" id="SSF111342">
    <property type="entry name" value="CbiD-like"/>
    <property type="match status" value="1"/>
</dbReference>
<comment type="function">
    <text evidence="5">Catalyzes the methylation of C-1 in cobalt-precorrin-5B to form cobalt-precorrin-6A.</text>
</comment>
<protein>
    <recommendedName>
        <fullName evidence="5">Cobalt-precorrin-5B C(1)-methyltransferase</fullName>
        <ecNumber evidence="5">2.1.1.195</ecNumber>
    </recommendedName>
    <alternativeName>
        <fullName evidence="5">Cobalt-precorrin-6A synthase</fullName>
    </alternativeName>
</protein>
<sequence length="324" mass="34097" precursor="true">MKKGFTTGSAATAAAKAHAIFISTGVKPEKVDIELPDGSELTIPVQSCDTSRACIIKDAGDDPDITHGALICAAVAPDNSGRVTVRGGIGVGLVTKAGLQIPVGGSAINPVPMQMIKANVLSTGITSCTVTISVPDGERLAEQTFNSRIGVIGGISIIGTTGIVEPMSVEALTATIACEIDVQCENGAEEICLVPGKIGEKHLQKLMPEVQTVIMSNYAGFALDHAKKRGISKITLAGHPGKLAKIAMGHYNTHSKMSPMAQGYIADRLRLEGEFNTVEEICKIAELTPIAKEISEKVKKDYTFERVQVVLFDMAGNLKGHYDG</sequence>
<dbReference type="GO" id="GO:0032259">
    <property type="term" value="P:methylation"/>
    <property type="evidence" value="ECO:0007669"/>
    <property type="project" value="UniProtKB-KW"/>
</dbReference>
<dbReference type="InParanoid" id="D4H1Z1"/>
<dbReference type="STRING" id="522772.Dacet_0163"/>
<keyword evidence="3 5" id="KW-0808">Transferase</keyword>
<dbReference type="KEGG" id="dap:Dacet_0163"/>
<dbReference type="PANTHER" id="PTHR35863">
    <property type="entry name" value="COBALT-PRECORRIN-5B C(1)-METHYLTRANSFERASE"/>
    <property type="match status" value="1"/>
</dbReference>
<dbReference type="GO" id="GO:0019251">
    <property type="term" value="P:anaerobic cobalamin biosynthetic process"/>
    <property type="evidence" value="ECO:0007669"/>
    <property type="project" value="UniProtKB-UniRule"/>
</dbReference>
<accession>D4H1Z1</accession>
<keyword evidence="2 5" id="KW-0489">Methyltransferase</keyword>
<proteinExistence type="inferred from homology"/>
<gene>
    <name evidence="5" type="primary">cbiD</name>
    <name evidence="6" type="ordered locus">Dacet_0163</name>
</gene>
<name>D4H1Z1_DENA2</name>
<evidence type="ECO:0000256" key="5">
    <source>
        <dbReference type="HAMAP-Rule" id="MF_00787"/>
    </source>
</evidence>
<keyword evidence="4 5" id="KW-0949">S-adenosyl-L-methionine</keyword>
<dbReference type="GO" id="GO:0043780">
    <property type="term" value="F:cobalt-precorrin-5B C1-methyltransferase activity"/>
    <property type="evidence" value="ECO:0007669"/>
    <property type="project" value="RHEA"/>
</dbReference>
<keyword evidence="1 5" id="KW-0169">Cobalamin biosynthesis</keyword>
<evidence type="ECO:0000256" key="2">
    <source>
        <dbReference type="ARBA" id="ARBA00022603"/>
    </source>
</evidence>
<dbReference type="UniPathway" id="UPA00148">
    <property type="reaction ID" value="UER00227"/>
</dbReference>
<dbReference type="InterPro" id="IPR002748">
    <property type="entry name" value="CbiD"/>
</dbReference>
<dbReference type="HOGENOM" id="CLU_041273_0_0_0"/>
<dbReference type="PaxDb" id="522772-Dacet_0163"/>
<dbReference type="Gene3D" id="3.30.2110.10">
    <property type="entry name" value="CbiD-like"/>
    <property type="match status" value="1"/>
</dbReference>